<dbReference type="SUPFAM" id="SSF51905">
    <property type="entry name" value="FAD/NAD(P)-binding domain"/>
    <property type="match status" value="1"/>
</dbReference>
<evidence type="ECO:0000256" key="3">
    <source>
        <dbReference type="ARBA" id="ARBA00011048"/>
    </source>
</evidence>
<dbReference type="Gene3D" id="3.40.50.720">
    <property type="entry name" value="NAD(P)-binding Rossmann-like Domain"/>
    <property type="match status" value="1"/>
</dbReference>
<protein>
    <submittedName>
        <fullName evidence="12">NADH:flavin oxidoreductase</fullName>
    </submittedName>
</protein>
<dbReference type="Gene3D" id="3.20.20.70">
    <property type="entry name" value="Aldolase class I"/>
    <property type="match status" value="1"/>
</dbReference>
<feature type="region of interest" description="Disordered" evidence="10">
    <location>
        <begin position="580"/>
        <end position="602"/>
    </location>
</feature>
<evidence type="ECO:0000256" key="9">
    <source>
        <dbReference type="ARBA" id="ARBA00023014"/>
    </source>
</evidence>
<sequence length="698" mass="74683">MRTRTTDPLLQPFTLKHLRLRNRVVSTSHEPAFGEGGMPGDRYRAYHREKARGGVGLTMIGGSAVVSPDSPPSFGNLLLYRDEVVPWLRRLADDVHAEGAAVMCQITHLGRRTSNYAGDWLPVLSASPLREPAHRAFPKEAEEWDLDRVVRDYADAAARCARAGLDGIELQSYGHFLDSFLSPATNRRSDGLGGSLARRMAFPRRVVRAVREAVGPGFVVGIRMTMDEDRPGGLAFEEAVEAARTFAGDGVDFLSTVRGTIESDATLARAIPSMGTPSAPFLGLTAEIRRRIDIPVMHAGRIADVATARHAVREGMLDLVGMTRAQIADPHLVAKVAAGAEDRIRPCVGASYCLDAIYDSGDTKCVHNPATGRELRLPHTVPRAADRRRAVVVGAGPAGLEAARVLGERGHDVVLFEANERPGGQIRIAAGNPRRRDLLGIVDWRVGECELLGVDLRTGTLADADDVRAERPDLVLVATGGLPDASFLAAGADLVADTWDVLGGALRPRGPVLVYDDNGACPALDAVEVLAARGVPVTYATPERTLAPEVGSMNSPAYLRAFAEHAVTTTLAHRLTAVRRRAGDGAGGGDGGGDPGGGRGGRLIATLRSEYAPLETELAVDHVVVEHGTLPQDALYRALLPGSSNLGRLDHRALLAREPQRERPNPEGAYQLFRIGDAVTSRNIHAAVLDALRLCLPM</sequence>
<dbReference type="Proteomes" id="UP001500016">
    <property type="component" value="Unassembled WGS sequence"/>
</dbReference>
<evidence type="ECO:0000313" key="13">
    <source>
        <dbReference type="Proteomes" id="UP001500016"/>
    </source>
</evidence>
<dbReference type="InterPro" id="IPR051793">
    <property type="entry name" value="NADH:flavin_oxidoreductase"/>
</dbReference>
<accession>A0ABN2WPC2</accession>
<evidence type="ECO:0000256" key="10">
    <source>
        <dbReference type="SAM" id="MobiDB-lite"/>
    </source>
</evidence>
<dbReference type="InterPro" id="IPR036188">
    <property type="entry name" value="FAD/NAD-bd_sf"/>
</dbReference>
<keyword evidence="6" id="KW-0479">Metal-binding</keyword>
<keyword evidence="13" id="KW-1185">Reference proteome</keyword>
<evidence type="ECO:0000256" key="7">
    <source>
        <dbReference type="ARBA" id="ARBA00023002"/>
    </source>
</evidence>
<evidence type="ECO:0000259" key="11">
    <source>
        <dbReference type="Pfam" id="PF00724"/>
    </source>
</evidence>
<evidence type="ECO:0000256" key="1">
    <source>
        <dbReference type="ARBA" id="ARBA00001917"/>
    </source>
</evidence>
<dbReference type="RefSeq" id="WP_344533220.1">
    <property type="nucleotide sequence ID" value="NZ_BAAAPE010000016.1"/>
</dbReference>
<comment type="cofactor">
    <cofactor evidence="1">
        <name>FMN</name>
        <dbReference type="ChEBI" id="CHEBI:58210"/>
    </cofactor>
</comment>
<evidence type="ECO:0000256" key="6">
    <source>
        <dbReference type="ARBA" id="ARBA00022723"/>
    </source>
</evidence>
<dbReference type="CDD" id="cd04734">
    <property type="entry name" value="OYE_like_3_FMN"/>
    <property type="match status" value="1"/>
</dbReference>
<dbReference type="InterPro" id="IPR001155">
    <property type="entry name" value="OxRdtase_FMN_N"/>
</dbReference>
<dbReference type="PANTHER" id="PTHR42917">
    <property type="entry name" value="2,4-DIENOYL-COA REDUCTASE"/>
    <property type="match status" value="1"/>
</dbReference>
<comment type="similarity">
    <text evidence="3">In the N-terminal section; belongs to the NADH:flavin oxidoreductase/NADH oxidase family.</text>
</comment>
<evidence type="ECO:0000256" key="4">
    <source>
        <dbReference type="ARBA" id="ARBA00022630"/>
    </source>
</evidence>
<dbReference type="PANTHER" id="PTHR42917:SF2">
    <property type="entry name" value="2,4-DIENOYL-COA REDUCTASE [(2E)-ENOYL-COA-PRODUCING]"/>
    <property type="match status" value="1"/>
</dbReference>
<keyword evidence="8" id="KW-0408">Iron</keyword>
<evidence type="ECO:0000256" key="5">
    <source>
        <dbReference type="ARBA" id="ARBA00022643"/>
    </source>
</evidence>
<organism evidence="12 13">
    <name type="scientific">Streptomyces albiaxialis</name>
    <dbReference type="NCBI Taxonomy" id="329523"/>
    <lineage>
        <taxon>Bacteria</taxon>
        <taxon>Bacillati</taxon>
        <taxon>Actinomycetota</taxon>
        <taxon>Actinomycetes</taxon>
        <taxon>Kitasatosporales</taxon>
        <taxon>Streptomycetaceae</taxon>
        <taxon>Streptomyces</taxon>
    </lineage>
</organism>
<dbReference type="SUPFAM" id="SSF51395">
    <property type="entry name" value="FMN-linked oxidoreductases"/>
    <property type="match status" value="1"/>
</dbReference>
<reference evidence="12 13" key="1">
    <citation type="journal article" date="2019" name="Int. J. Syst. Evol. Microbiol.">
        <title>The Global Catalogue of Microorganisms (GCM) 10K type strain sequencing project: providing services to taxonomists for standard genome sequencing and annotation.</title>
        <authorList>
            <consortium name="The Broad Institute Genomics Platform"/>
            <consortium name="The Broad Institute Genome Sequencing Center for Infectious Disease"/>
            <person name="Wu L."/>
            <person name="Ma J."/>
        </authorList>
    </citation>
    <scope>NUCLEOTIDE SEQUENCE [LARGE SCALE GENOMIC DNA]</scope>
    <source>
        <strain evidence="12 13">JCM 15478</strain>
    </source>
</reference>
<feature type="domain" description="NADH:flavin oxidoreductase/NADH oxidase N-terminal" evidence="11">
    <location>
        <begin position="9"/>
        <end position="342"/>
    </location>
</feature>
<keyword evidence="9" id="KW-0411">Iron-sulfur</keyword>
<gene>
    <name evidence="12" type="ORF">GCM10009801_64300</name>
</gene>
<dbReference type="PRINTS" id="PR00419">
    <property type="entry name" value="ADXRDTASE"/>
</dbReference>
<name>A0ABN2WPC2_9ACTN</name>
<dbReference type="EMBL" id="BAAAPE010000016">
    <property type="protein sequence ID" value="GAA2095469.1"/>
    <property type="molecule type" value="Genomic_DNA"/>
</dbReference>
<dbReference type="Pfam" id="PF00724">
    <property type="entry name" value="Oxidored_FMN"/>
    <property type="match status" value="1"/>
</dbReference>
<feature type="compositionally biased region" description="Gly residues" evidence="10">
    <location>
        <begin position="584"/>
        <end position="601"/>
    </location>
</feature>
<comment type="caution">
    <text evidence="12">The sequence shown here is derived from an EMBL/GenBank/DDBJ whole genome shotgun (WGS) entry which is preliminary data.</text>
</comment>
<keyword evidence="4" id="KW-0285">Flavoprotein</keyword>
<proteinExistence type="inferred from homology"/>
<dbReference type="Gene3D" id="3.50.50.60">
    <property type="entry name" value="FAD/NAD(P)-binding domain"/>
    <property type="match status" value="1"/>
</dbReference>
<keyword evidence="5" id="KW-0288">FMN</keyword>
<evidence type="ECO:0000313" key="12">
    <source>
        <dbReference type="EMBL" id="GAA2095469.1"/>
    </source>
</evidence>
<keyword evidence="7" id="KW-0560">Oxidoreductase</keyword>
<dbReference type="SUPFAM" id="SSF51971">
    <property type="entry name" value="Nucleotide-binding domain"/>
    <property type="match status" value="1"/>
</dbReference>
<dbReference type="InterPro" id="IPR013785">
    <property type="entry name" value="Aldolase_TIM"/>
</dbReference>
<evidence type="ECO:0000256" key="2">
    <source>
        <dbReference type="ARBA" id="ARBA00001966"/>
    </source>
</evidence>
<evidence type="ECO:0000256" key="8">
    <source>
        <dbReference type="ARBA" id="ARBA00023004"/>
    </source>
</evidence>
<comment type="cofactor">
    <cofactor evidence="2">
        <name>[4Fe-4S] cluster</name>
        <dbReference type="ChEBI" id="CHEBI:49883"/>
    </cofactor>
</comment>
<dbReference type="Pfam" id="PF13450">
    <property type="entry name" value="NAD_binding_8"/>
    <property type="match status" value="1"/>
</dbReference>